<reference evidence="3 4" key="1">
    <citation type="submission" date="2015-04" db="EMBL/GenBank/DDBJ databases">
        <title>Complete genome sequence of Schizopora paradoxa KUC8140, a cosmopolitan wood degrader in East Asia.</title>
        <authorList>
            <consortium name="DOE Joint Genome Institute"/>
            <person name="Min B."/>
            <person name="Park H."/>
            <person name="Jang Y."/>
            <person name="Kim J.-J."/>
            <person name="Kim K.H."/>
            <person name="Pangilinan J."/>
            <person name="Lipzen A."/>
            <person name="Riley R."/>
            <person name="Grigoriev I.V."/>
            <person name="Spatafora J.W."/>
            <person name="Choi I.-G."/>
        </authorList>
    </citation>
    <scope>NUCLEOTIDE SEQUENCE [LARGE SCALE GENOMIC DNA]</scope>
    <source>
        <strain evidence="3 4">KUC8140</strain>
    </source>
</reference>
<feature type="region of interest" description="Disordered" evidence="1">
    <location>
        <begin position="56"/>
        <end position="84"/>
    </location>
</feature>
<dbReference type="InterPro" id="IPR000182">
    <property type="entry name" value="GNAT_dom"/>
</dbReference>
<name>A0A0H2S770_9AGAM</name>
<dbReference type="Gene3D" id="3.40.630.30">
    <property type="match status" value="1"/>
</dbReference>
<dbReference type="InterPro" id="IPR016181">
    <property type="entry name" value="Acyl_CoA_acyltransferase"/>
</dbReference>
<evidence type="ECO:0000313" key="3">
    <source>
        <dbReference type="EMBL" id="KLO20062.1"/>
    </source>
</evidence>
<organism evidence="3 4">
    <name type="scientific">Schizopora paradoxa</name>
    <dbReference type="NCBI Taxonomy" id="27342"/>
    <lineage>
        <taxon>Eukaryota</taxon>
        <taxon>Fungi</taxon>
        <taxon>Dikarya</taxon>
        <taxon>Basidiomycota</taxon>
        <taxon>Agaricomycotina</taxon>
        <taxon>Agaricomycetes</taxon>
        <taxon>Hymenochaetales</taxon>
        <taxon>Schizoporaceae</taxon>
        <taxon>Schizopora</taxon>
    </lineage>
</organism>
<feature type="compositionally biased region" description="Low complexity" evidence="1">
    <location>
        <begin position="75"/>
        <end position="84"/>
    </location>
</feature>
<dbReference type="PROSITE" id="PS51186">
    <property type="entry name" value="GNAT"/>
    <property type="match status" value="1"/>
</dbReference>
<evidence type="ECO:0000313" key="4">
    <source>
        <dbReference type="Proteomes" id="UP000053477"/>
    </source>
</evidence>
<proteinExistence type="predicted"/>
<protein>
    <recommendedName>
        <fullName evidence="2">N-acetyltransferase domain-containing protein</fullName>
    </recommendedName>
</protein>
<dbReference type="Pfam" id="PF13673">
    <property type="entry name" value="Acetyltransf_10"/>
    <property type="match status" value="1"/>
</dbReference>
<dbReference type="GO" id="GO:0016747">
    <property type="term" value="F:acyltransferase activity, transferring groups other than amino-acyl groups"/>
    <property type="evidence" value="ECO:0007669"/>
    <property type="project" value="InterPro"/>
</dbReference>
<gene>
    <name evidence="3" type="ORF">SCHPADRAFT_816691</name>
</gene>
<dbReference type="OrthoDB" id="5372118at2759"/>
<sequence length="369" mass="40981">MASLSPRGEILTDVPPFIVRRYTDPKAFLDDSYNFFLQEETSSNILLAHAMTKSSEETPAARPLTESGDPQFTLTTTDPASPSPAASPDFWLVVWTKTSDPQPLLFLSSISWKLGAYPIFLWSPKANTNIAPEERSRQMRAIVQCLNTQVQPQRVFSVFGKGALVTNFAELWKEETGFETEPEPFYDAFLTHCTKRTLKPSAYSANSSDTAPELPSGHSMHIATMDDLHSVAERCKEFADDSIYFPMTLESAEIEATMLIRKQQIWVYTVDGEAVSICAVTRTTVNVAGVTKVFTKPTSRKKGFAERLVRMVTAQLLKNKSAVVLYVGVTNDAQHVYDKIGFVGLCGKEDPDVESALELGFKGTTRGHW</sequence>
<feature type="domain" description="N-acetyltransferase" evidence="2">
    <location>
        <begin position="220"/>
        <end position="364"/>
    </location>
</feature>
<keyword evidence="4" id="KW-1185">Reference proteome</keyword>
<dbReference type="AlphaFoldDB" id="A0A0H2S770"/>
<accession>A0A0H2S770</accession>
<evidence type="ECO:0000256" key="1">
    <source>
        <dbReference type="SAM" id="MobiDB-lite"/>
    </source>
</evidence>
<dbReference type="InParanoid" id="A0A0H2S770"/>
<dbReference type="EMBL" id="KQ085883">
    <property type="protein sequence ID" value="KLO20062.1"/>
    <property type="molecule type" value="Genomic_DNA"/>
</dbReference>
<dbReference type="Proteomes" id="UP000053477">
    <property type="component" value="Unassembled WGS sequence"/>
</dbReference>
<evidence type="ECO:0000259" key="2">
    <source>
        <dbReference type="PROSITE" id="PS51186"/>
    </source>
</evidence>
<dbReference type="SUPFAM" id="SSF55729">
    <property type="entry name" value="Acyl-CoA N-acyltransferases (Nat)"/>
    <property type="match status" value="1"/>
</dbReference>